<reference evidence="1 2" key="1">
    <citation type="submission" date="2016-10" db="EMBL/GenBank/DDBJ databases">
        <authorList>
            <person name="Varghese N."/>
            <person name="Submissions S."/>
        </authorList>
    </citation>
    <scope>NUCLEOTIDE SEQUENCE [LARGE SCALE GENOMIC DNA]</scope>
    <source>
        <strain evidence="1 2">DSM 25353</strain>
    </source>
</reference>
<comment type="caution">
    <text evidence="1">The sequence shown here is derived from an EMBL/GenBank/DDBJ whole genome shotgun (WGS) entry which is preliminary data.</text>
</comment>
<dbReference type="Proteomes" id="UP000198711">
    <property type="component" value="Unassembled WGS sequence"/>
</dbReference>
<dbReference type="AlphaFoldDB" id="A0A8X8LEH6"/>
<proteinExistence type="predicted"/>
<keyword evidence="2" id="KW-1185">Reference proteome</keyword>
<dbReference type="RefSeq" id="WP_257574752.1">
    <property type="nucleotide sequence ID" value="NZ_FNNO01000004.1"/>
</dbReference>
<dbReference type="EMBL" id="FNNO01000004">
    <property type="protein sequence ID" value="SDW61798.1"/>
    <property type="molecule type" value="Genomic_DNA"/>
</dbReference>
<organism evidence="1 2">
    <name type="scientific">Hydrobacter penzbergensis</name>
    <dbReference type="NCBI Taxonomy" id="1235997"/>
    <lineage>
        <taxon>Bacteria</taxon>
        <taxon>Pseudomonadati</taxon>
        <taxon>Bacteroidota</taxon>
        <taxon>Chitinophagia</taxon>
        <taxon>Chitinophagales</taxon>
        <taxon>Chitinophagaceae</taxon>
        <taxon>Hydrobacter</taxon>
    </lineage>
</organism>
<protein>
    <submittedName>
        <fullName evidence="1">Uncharacterized protein</fullName>
    </submittedName>
</protein>
<sequence length="57" mass="6673">MKKNDWNVEGLRPLSDEELMETNGGSFPWVWLGQQVISHWDEIKKGLSDGWNFPNKQ</sequence>
<gene>
    <name evidence="1" type="ORF">SAMN05444410_104116</name>
</gene>
<evidence type="ECO:0000313" key="1">
    <source>
        <dbReference type="EMBL" id="SDW61798.1"/>
    </source>
</evidence>
<evidence type="ECO:0000313" key="2">
    <source>
        <dbReference type="Proteomes" id="UP000198711"/>
    </source>
</evidence>
<name>A0A8X8LEH6_9BACT</name>
<accession>A0A8X8LEH6</accession>